<proteinExistence type="predicted"/>
<organism evidence="3 4">
    <name type="scientific">Parnassius apollo</name>
    <name type="common">Apollo butterfly</name>
    <name type="synonym">Papilio apollo</name>
    <dbReference type="NCBI Taxonomy" id="110799"/>
    <lineage>
        <taxon>Eukaryota</taxon>
        <taxon>Metazoa</taxon>
        <taxon>Ecdysozoa</taxon>
        <taxon>Arthropoda</taxon>
        <taxon>Hexapoda</taxon>
        <taxon>Insecta</taxon>
        <taxon>Pterygota</taxon>
        <taxon>Neoptera</taxon>
        <taxon>Endopterygota</taxon>
        <taxon>Lepidoptera</taxon>
        <taxon>Glossata</taxon>
        <taxon>Ditrysia</taxon>
        <taxon>Papilionoidea</taxon>
        <taxon>Papilionidae</taxon>
        <taxon>Parnassiinae</taxon>
        <taxon>Parnassini</taxon>
        <taxon>Parnassius</taxon>
        <taxon>Parnassius</taxon>
    </lineage>
</organism>
<dbReference type="PANTHER" id="PTHR35450:SF2">
    <property type="entry name" value="REVERSE TRANSCRIPTASE DOMAIN-CONTAINING PROTEIN"/>
    <property type="match status" value="1"/>
</dbReference>
<keyword evidence="4" id="KW-1185">Reference proteome</keyword>
<protein>
    <submittedName>
        <fullName evidence="3">(apollo) hypothetical protein</fullName>
    </submittedName>
</protein>
<evidence type="ECO:0000256" key="1">
    <source>
        <dbReference type="SAM" id="Coils"/>
    </source>
</evidence>
<feature type="coiled-coil region" evidence="1">
    <location>
        <begin position="702"/>
        <end position="729"/>
    </location>
</feature>
<feature type="coiled-coil region" evidence="1">
    <location>
        <begin position="236"/>
        <end position="263"/>
    </location>
</feature>
<feature type="region of interest" description="Disordered" evidence="2">
    <location>
        <begin position="395"/>
        <end position="435"/>
    </location>
</feature>
<feature type="region of interest" description="Disordered" evidence="2">
    <location>
        <begin position="871"/>
        <end position="940"/>
    </location>
</feature>
<name>A0A8S3W471_PARAO</name>
<evidence type="ECO:0000313" key="3">
    <source>
        <dbReference type="EMBL" id="CAG4940253.1"/>
    </source>
</evidence>
<dbReference type="PANTHER" id="PTHR35450">
    <property type="entry name" value="REVERSE TRANSCRIPTASE DOMAIN-CONTAINING PROTEIN"/>
    <property type="match status" value="1"/>
</dbReference>
<keyword evidence="1" id="KW-0175">Coiled coil</keyword>
<sequence length="1388" mass="155023">MHRLFAELEPSLTVTEQNLADRVRYILRTNRFDVAELERLRREAVPSSDENATAEDAAPQMVEQPANVDAAVNTPVVVDSNDDGTVAQELELEHMRSTLEEAIVKTRSTPLENRPRLPRIALSKRNRAVVRALNPMLVTYLEASRDLCERDSILFGAALAACRNIGAKVSTAGRATGHSSAIPAWRRRIEERIAKARALIGRLICFRSGNNRPRIVRNVRMAFAGTSVSLSQPDITQKLTERIDDLKQRIAAWGKRIRRYTERSTRFNQNRLFQSDQKRLYESLERPMVSGTGPAPNQADTVAFWRGLWSEPVNHSEGPWTEVVASQCAGITPMYPVIITPDDVAEAVRRAPNWKSPGLEGLHHYWLKGFMGRCLGVAGARLELALDAAACGPPAEREELQDHLTAPPHPSSPPDGLMSAGSSRTRQAASAAGGVRRMRWTRDMNANAMRAYYRAKGEETAGIAYRARMHCFFAELEPSIPVTEQNLADRVRYIMRSKIFDDAELERLRREAIPSSNELATAGDEAPQATDQLPRVEAAMDLPVVGDSDDDEMVSHELEQMRSILEEAILETRSMPLENRPRLPRIPLSKRNRAVVRALNPMLVTYLEASRDHCETDSVLFGAAVAACRIIGAKLPMAGRATKQSSAIPAWRKRIEDRIAKARALIGRLISFRSGNNRPRVVRTVRMAFAGTNISLSQPDITQKLTERIDDLKQKIAAWGKRIRRFTERSRRFNQNRLFQSDQKRLYKSLERPEVCGAGPGPDQANTVAFWRGLWSEPVNHSEGPWTEVVASQCASITPMDPVIITPDDVAEAVRRAPNWKSPGLDGLHHYWLKGFTVCHAVLARQFQEALNQKSLPSLFTTGITHLVPKDQGRCLGGRRGASGAGAGRGSMRAASRARGAARSPSSPSHPSSPPEGLVSAGSSRTQQAAPAASGARRMRWTKSMNENALRAYYRAKGEETVGIAYRSRMHCFFAELEPSIPVTEQNLADRVRYIMRSKIFDDAELERLRREAIPSSNESAMAGDAAPHSTDQHPHVEAAMDLPVVVDSNDDEIVSHELEQMRSILKEAILETRSTPLENRPRLPRIPLSKRNRAVVRALNPMLVTYLEASRDLCETDSILFGAAVAVCRIIGAKLTMAGRATTQSNVIPAWRKRIEDRITKARALIGRLTSFRSGNNRPRIMRTVRMAFAGTNINLSQPDITQKLTERIDDLKQKIAAWGKRIRRFSEGSRRFNQNRLFQSDQKRLYKLLERPKVCGAGQGPDQADIIAFWRGLWSEPVNHSEGPWMEVVASQGASITPMDPITITPEDVAEAVRRAPNWKSPGLDGLHHYWLKGFVVCHAVLARQFQEALDQKSLPSLFTTGITHLVPKDLELRNHSLLTRSWAKW</sequence>
<feature type="compositionally biased region" description="Gly residues" evidence="2">
    <location>
        <begin position="875"/>
        <end position="889"/>
    </location>
</feature>
<reference evidence="3" key="1">
    <citation type="submission" date="2021-04" db="EMBL/GenBank/DDBJ databases">
        <authorList>
            <person name="Tunstrom K."/>
        </authorList>
    </citation>
    <scope>NUCLEOTIDE SEQUENCE</scope>
</reference>
<accession>A0A8S3W471</accession>
<comment type="caution">
    <text evidence="3">The sequence shown here is derived from an EMBL/GenBank/DDBJ whole genome shotgun (WGS) entry which is preliminary data.</text>
</comment>
<dbReference type="EMBL" id="CAJQZP010000141">
    <property type="protein sequence ID" value="CAG4940253.1"/>
    <property type="molecule type" value="Genomic_DNA"/>
</dbReference>
<feature type="compositionally biased region" description="Low complexity" evidence="2">
    <location>
        <begin position="890"/>
        <end position="910"/>
    </location>
</feature>
<dbReference type="Proteomes" id="UP000691718">
    <property type="component" value="Unassembled WGS sequence"/>
</dbReference>
<evidence type="ECO:0000313" key="4">
    <source>
        <dbReference type="Proteomes" id="UP000691718"/>
    </source>
</evidence>
<gene>
    <name evidence="3" type="ORF">PAPOLLO_LOCUS1971</name>
</gene>
<evidence type="ECO:0000256" key="2">
    <source>
        <dbReference type="SAM" id="MobiDB-lite"/>
    </source>
</evidence>
<dbReference type="OrthoDB" id="2194416at2759"/>